<organism evidence="5 6">
    <name type="scientific">Polarella glacialis</name>
    <name type="common">Dinoflagellate</name>
    <dbReference type="NCBI Taxonomy" id="89957"/>
    <lineage>
        <taxon>Eukaryota</taxon>
        <taxon>Sar</taxon>
        <taxon>Alveolata</taxon>
        <taxon>Dinophyceae</taxon>
        <taxon>Suessiales</taxon>
        <taxon>Suessiaceae</taxon>
        <taxon>Polarella</taxon>
    </lineage>
</organism>
<dbReference type="PROSITE" id="PS00524">
    <property type="entry name" value="SMB_1"/>
    <property type="match status" value="1"/>
</dbReference>
<dbReference type="Pfam" id="PF01033">
    <property type="entry name" value="Somatomedin_B"/>
    <property type="match status" value="1"/>
</dbReference>
<dbReference type="PROSITE" id="PS50958">
    <property type="entry name" value="SMB_2"/>
    <property type="match status" value="1"/>
</dbReference>
<accession>A0A813FMU7</accession>
<protein>
    <recommendedName>
        <fullName evidence="4">SMB domain-containing protein</fullName>
    </recommendedName>
</protein>
<dbReference type="InterPro" id="IPR001212">
    <property type="entry name" value="Somatomedin_B_dom"/>
</dbReference>
<feature type="compositionally biased region" description="Polar residues" evidence="2">
    <location>
        <begin position="118"/>
        <end position="130"/>
    </location>
</feature>
<comment type="caution">
    <text evidence="5">The sequence shown here is derived from an EMBL/GenBank/DDBJ whole genome shotgun (WGS) entry which is preliminary data.</text>
</comment>
<feature type="compositionally biased region" description="Basic and acidic residues" evidence="2">
    <location>
        <begin position="157"/>
        <end position="168"/>
    </location>
</feature>
<dbReference type="SUPFAM" id="SSF90188">
    <property type="entry name" value="Somatomedin B domain"/>
    <property type="match status" value="1"/>
</dbReference>
<proteinExistence type="predicted"/>
<dbReference type="AlphaFoldDB" id="A0A813FMU7"/>
<dbReference type="Proteomes" id="UP000654075">
    <property type="component" value="Unassembled WGS sequence"/>
</dbReference>
<keyword evidence="1" id="KW-1015">Disulfide bond</keyword>
<evidence type="ECO:0000256" key="2">
    <source>
        <dbReference type="SAM" id="MobiDB-lite"/>
    </source>
</evidence>
<evidence type="ECO:0000313" key="6">
    <source>
        <dbReference type="Proteomes" id="UP000654075"/>
    </source>
</evidence>
<keyword evidence="3" id="KW-0732">Signal</keyword>
<sequence length="525" mass="56599">CPFVGAMVLALILLLLVSVSVVSAAEGFPDSALADDDLCSGEVCGLLGLRQLRAGVAKDILSSEGALDIKEPTCRSRVCGSYMYGERCQCNAECVRHHNCCNDYKAKCGLDKQEPKKTSTALPSARNASKMQEDTVVPQEVQGAAGGDDPNSTSSGDDNKSSSGDDKNSSQGSYPSGSMIASILDTSRASLHKASGAPLYSFYMYRAVSGEAFPPMNVNAGTLAGVLWYLHHEVVIQAPRKFGIKKIIRFKVHMRATEPLLRIGMHFGVRTAFDSGKDTGPFVSGRKYGDGATAPEPDFAMGAFHKTIPQYKGAFEWEKYGNFVGCNKLGSFPFPMYEVFYPGAVWYSLPGPGAACKGPPTGAEDCTWSYESDGEEISLDELVGDVGGAREYDPDADRGNGFSWWNGLNNAPANAERVRQAQELFTKKYPKSRTDADMPAPPCDFDFLKFYKEFYLNAAQSGDCQDAQQSPGSSCDQGVKWGMGPAGVVAHPEWFLGLTAQSSYSEFQQVLFMQGKGGCKRPCAA</sequence>
<evidence type="ECO:0000256" key="1">
    <source>
        <dbReference type="ARBA" id="ARBA00023157"/>
    </source>
</evidence>
<dbReference type="EMBL" id="CAJNNV010025255">
    <property type="protein sequence ID" value="CAE8613413.1"/>
    <property type="molecule type" value="Genomic_DNA"/>
</dbReference>
<feature type="non-terminal residue" evidence="5">
    <location>
        <position position="1"/>
    </location>
</feature>
<evidence type="ECO:0000256" key="3">
    <source>
        <dbReference type="SAM" id="SignalP"/>
    </source>
</evidence>
<gene>
    <name evidence="5" type="ORF">PGLA1383_LOCUS31186</name>
</gene>
<dbReference type="InterPro" id="IPR036024">
    <property type="entry name" value="Somatomedin_B-like_dom_sf"/>
</dbReference>
<keyword evidence="6" id="KW-1185">Reference proteome</keyword>
<feature type="chain" id="PRO_5032668481" description="SMB domain-containing protein" evidence="3">
    <location>
        <begin position="25"/>
        <end position="525"/>
    </location>
</feature>
<dbReference type="OrthoDB" id="407039at2759"/>
<feature type="domain" description="SMB" evidence="4">
    <location>
        <begin position="70"/>
        <end position="116"/>
    </location>
</feature>
<name>A0A813FMU7_POLGL</name>
<dbReference type="Gene3D" id="4.10.410.20">
    <property type="match status" value="1"/>
</dbReference>
<feature type="signal peptide" evidence="3">
    <location>
        <begin position="1"/>
        <end position="24"/>
    </location>
</feature>
<reference evidence="5" key="1">
    <citation type="submission" date="2021-02" db="EMBL/GenBank/DDBJ databases">
        <authorList>
            <person name="Dougan E. K."/>
            <person name="Rhodes N."/>
            <person name="Thang M."/>
            <person name="Chan C."/>
        </authorList>
    </citation>
    <scope>NUCLEOTIDE SEQUENCE</scope>
</reference>
<evidence type="ECO:0000313" key="5">
    <source>
        <dbReference type="EMBL" id="CAE8613413.1"/>
    </source>
</evidence>
<evidence type="ECO:0000259" key="4">
    <source>
        <dbReference type="PROSITE" id="PS50958"/>
    </source>
</evidence>
<feature type="region of interest" description="Disordered" evidence="2">
    <location>
        <begin position="115"/>
        <end position="175"/>
    </location>
</feature>